<protein>
    <submittedName>
        <fullName evidence="1">Uncharacterized protein</fullName>
    </submittedName>
</protein>
<name>A0A9P6T914_9BASI</name>
<proteinExistence type="predicted"/>
<keyword evidence="2" id="KW-1185">Reference proteome</keyword>
<reference evidence="1" key="1">
    <citation type="submission" date="2013-11" db="EMBL/GenBank/DDBJ databases">
        <title>Genome sequence of the fusiform rust pathogen reveals effectors for host alternation and coevolution with pine.</title>
        <authorList>
            <consortium name="DOE Joint Genome Institute"/>
            <person name="Smith K."/>
            <person name="Pendleton A."/>
            <person name="Kubisiak T."/>
            <person name="Anderson C."/>
            <person name="Salamov A."/>
            <person name="Aerts A."/>
            <person name="Riley R."/>
            <person name="Clum A."/>
            <person name="Lindquist E."/>
            <person name="Ence D."/>
            <person name="Campbell M."/>
            <person name="Kronenberg Z."/>
            <person name="Feau N."/>
            <person name="Dhillon B."/>
            <person name="Hamelin R."/>
            <person name="Burleigh J."/>
            <person name="Smith J."/>
            <person name="Yandell M."/>
            <person name="Nelson C."/>
            <person name="Grigoriev I."/>
            <person name="Davis J."/>
        </authorList>
    </citation>
    <scope>NUCLEOTIDE SEQUENCE</scope>
    <source>
        <strain evidence="1">G11</strain>
    </source>
</reference>
<organism evidence="1 2">
    <name type="scientific">Cronartium quercuum f. sp. fusiforme G11</name>
    <dbReference type="NCBI Taxonomy" id="708437"/>
    <lineage>
        <taxon>Eukaryota</taxon>
        <taxon>Fungi</taxon>
        <taxon>Dikarya</taxon>
        <taxon>Basidiomycota</taxon>
        <taxon>Pucciniomycotina</taxon>
        <taxon>Pucciniomycetes</taxon>
        <taxon>Pucciniales</taxon>
        <taxon>Coleosporiaceae</taxon>
        <taxon>Cronartium</taxon>
    </lineage>
</organism>
<evidence type="ECO:0000313" key="2">
    <source>
        <dbReference type="Proteomes" id="UP000886653"/>
    </source>
</evidence>
<gene>
    <name evidence="1" type="ORF">CROQUDRAFT_134816</name>
</gene>
<evidence type="ECO:0000313" key="1">
    <source>
        <dbReference type="EMBL" id="KAG0143707.1"/>
    </source>
</evidence>
<accession>A0A9P6T914</accession>
<sequence length="179" mass="20052">MLNIQFLGCQPLLIAVLTDGIGIDHLHLKAKDQEFVDMHLPWLFSDNDSSPAAKQVNAFFKDIAKSCVPSTTTATSTNGWSLVITSATSKSVKDHTAKGTFHFIWMLLLNTTGQPGMTEHVLRAWWLWELEPSTTLCMAYCQLLQSVAMGEFPDNWQWKITVYELALATCSCIPATQWE</sequence>
<comment type="caution">
    <text evidence="1">The sequence shown here is derived from an EMBL/GenBank/DDBJ whole genome shotgun (WGS) entry which is preliminary data.</text>
</comment>
<dbReference type="AlphaFoldDB" id="A0A9P6T914"/>
<dbReference type="EMBL" id="MU167312">
    <property type="protein sequence ID" value="KAG0143707.1"/>
    <property type="molecule type" value="Genomic_DNA"/>
</dbReference>
<dbReference type="Proteomes" id="UP000886653">
    <property type="component" value="Unassembled WGS sequence"/>
</dbReference>